<gene>
    <name evidence="1" type="ordered locus">MTR_1g055355</name>
</gene>
<name>A0A072VJV5_MEDTR</name>
<reference evidence="1 3" key="1">
    <citation type="journal article" date="2011" name="Nature">
        <title>The Medicago genome provides insight into the evolution of rhizobial symbioses.</title>
        <authorList>
            <person name="Young N.D."/>
            <person name="Debelle F."/>
            <person name="Oldroyd G.E."/>
            <person name="Geurts R."/>
            <person name="Cannon S.B."/>
            <person name="Udvardi M.K."/>
            <person name="Benedito V.A."/>
            <person name="Mayer K.F."/>
            <person name="Gouzy J."/>
            <person name="Schoof H."/>
            <person name="Van de Peer Y."/>
            <person name="Proost S."/>
            <person name="Cook D.R."/>
            <person name="Meyers B.C."/>
            <person name="Spannagl M."/>
            <person name="Cheung F."/>
            <person name="De Mita S."/>
            <person name="Krishnakumar V."/>
            <person name="Gundlach H."/>
            <person name="Zhou S."/>
            <person name="Mudge J."/>
            <person name="Bharti A.K."/>
            <person name="Murray J.D."/>
            <person name="Naoumkina M.A."/>
            <person name="Rosen B."/>
            <person name="Silverstein K.A."/>
            <person name="Tang H."/>
            <person name="Rombauts S."/>
            <person name="Zhao P.X."/>
            <person name="Zhou P."/>
            <person name="Barbe V."/>
            <person name="Bardou P."/>
            <person name="Bechner M."/>
            <person name="Bellec A."/>
            <person name="Berger A."/>
            <person name="Berges H."/>
            <person name="Bidwell S."/>
            <person name="Bisseling T."/>
            <person name="Choisne N."/>
            <person name="Couloux A."/>
            <person name="Denny R."/>
            <person name="Deshpande S."/>
            <person name="Dai X."/>
            <person name="Doyle J.J."/>
            <person name="Dudez A.M."/>
            <person name="Farmer A.D."/>
            <person name="Fouteau S."/>
            <person name="Franken C."/>
            <person name="Gibelin C."/>
            <person name="Gish J."/>
            <person name="Goldstein S."/>
            <person name="Gonzalez A.J."/>
            <person name="Green P.J."/>
            <person name="Hallab A."/>
            <person name="Hartog M."/>
            <person name="Hua A."/>
            <person name="Humphray S.J."/>
            <person name="Jeong D.H."/>
            <person name="Jing Y."/>
            <person name="Jocker A."/>
            <person name="Kenton S.M."/>
            <person name="Kim D.J."/>
            <person name="Klee K."/>
            <person name="Lai H."/>
            <person name="Lang C."/>
            <person name="Lin S."/>
            <person name="Macmil S.L."/>
            <person name="Magdelenat G."/>
            <person name="Matthews L."/>
            <person name="McCorrison J."/>
            <person name="Monaghan E.L."/>
            <person name="Mun J.H."/>
            <person name="Najar F.Z."/>
            <person name="Nicholson C."/>
            <person name="Noirot C."/>
            <person name="O'Bleness M."/>
            <person name="Paule C.R."/>
            <person name="Poulain J."/>
            <person name="Prion F."/>
            <person name="Qin B."/>
            <person name="Qu C."/>
            <person name="Retzel E.F."/>
            <person name="Riddle C."/>
            <person name="Sallet E."/>
            <person name="Samain S."/>
            <person name="Samson N."/>
            <person name="Sanders I."/>
            <person name="Saurat O."/>
            <person name="Scarpelli C."/>
            <person name="Schiex T."/>
            <person name="Segurens B."/>
            <person name="Severin A.J."/>
            <person name="Sherrier D.J."/>
            <person name="Shi R."/>
            <person name="Sims S."/>
            <person name="Singer S.R."/>
            <person name="Sinharoy S."/>
            <person name="Sterck L."/>
            <person name="Viollet A."/>
            <person name="Wang B.B."/>
            <person name="Wang K."/>
            <person name="Wang M."/>
            <person name="Wang X."/>
            <person name="Warfsmann J."/>
            <person name="Weissenbach J."/>
            <person name="White D.D."/>
            <person name="White J.D."/>
            <person name="Wiley G.B."/>
            <person name="Wincker P."/>
            <person name="Xing Y."/>
            <person name="Yang L."/>
            <person name="Yao Z."/>
            <person name="Ying F."/>
            <person name="Zhai J."/>
            <person name="Zhou L."/>
            <person name="Zuber A."/>
            <person name="Denarie J."/>
            <person name="Dixon R.A."/>
            <person name="May G.D."/>
            <person name="Schwartz D.C."/>
            <person name="Rogers J."/>
            <person name="Quetier F."/>
            <person name="Town C.D."/>
            <person name="Roe B.A."/>
        </authorList>
    </citation>
    <scope>NUCLEOTIDE SEQUENCE [LARGE SCALE GENOMIC DNA]</scope>
    <source>
        <strain evidence="1">A17</strain>
        <strain evidence="2 3">cv. Jemalong A17</strain>
    </source>
</reference>
<dbReference type="EnsemblPlants" id="KEH41856">
    <property type="protein sequence ID" value="KEH41856"/>
    <property type="gene ID" value="MTR_1g055355"/>
</dbReference>
<sequence>MFLATTITIFIIIITRIMALHYGGSFTFTSVVSNPPGSDKFIQPIVTGTDHATTHWNIIIRFLLRNSNSNPLRVLIHIRVV</sequence>
<proteinExistence type="predicted"/>
<evidence type="ECO:0000313" key="1">
    <source>
        <dbReference type="EMBL" id="KEH41856.1"/>
    </source>
</evidence>
<protein>
    <submittedName>
        <fullName evidence="1">Transmembrane protein, putative</fullName>
    </submittedName>
</protein>
<organism evidence="1 3">
    <name type="scientific">Medicago truncatula</name>
    <name type="common">Barrel medic</name>
    <name type="synonym">Medicago tribuloides</name>
    <dbReference type="NCBI Taxonomy" id="3880"/>
    <lineage>
        <taxon>Eukaryota</taxon>
        <taxon>Viridiplantae</taxon>
        <taxon>Streptophyta</taxon>
        <taxon>Embryophyta</taxon>
        <taxon>Tracheophyta</taxon>
        <taxon>Spermatophyta</taxon>
        <taxon>Magnoliopsida</taxon>
        <taxon>eudicotyledons</taxon>
        <taxon>Gunneridae</taxon>
        <taxon>Pentapetalae</taxon>
        <taxon>rosids</taxon>
        <taxon>fabids</taxon>
        <taxon>Fabales</taxon>
        <taxon>Fabaceae</taxon>
        <taxon>Papilionoideae</taxon>
        <taxon>50 kb inversion clade</taxon>
        <taxon>NPAAA clade</taxon>
        <taxon>Hologalegina</taxon>
        <taxon>IRL clade</taxon>
        <taxon>Trifolieae</taxon>
        <taxon>Medicago</taxon>
    </lineage>
</organism>
<dbReference type="AlphaFoldDB" id="A0A072VJV5"/>
<evidence type="ECO:0000313" key="2">
    <source>
        <dbReference type="EnsemblPlants" id="KEH41856"/>
    </source>
</evidence>
<dbReference type="HOGENOM" id="CLU_2577410_0_0_1"/>
<keyword evidence="1" id="KW-0472">Membrane</keyword>
<dbReference type="Proteomes" id="UP000002051">
    <property type="component" value="Unassembled WGS sequence"/>
</dbReference>
<evidence type="ECO:0000313" key="3">
    <source>
        <dbReference type="Proteomes" id="UP000002051"/>
    </source>
</evidence>
<reference evidence="2" key="3">
    <citation type="submission" date="2015-04" db="UniProtKB">
        <authorList>
            <consortium name="EnsemblPlants"/>
        </authorList>
    </citation>
    <scope>IDENTIFICATION</scope>
    <source>
        <strain evidence="2">cv. Jemalong A17</strain>
    </source>
</reference>
<keyword evidence="3" id="KW-1185">Reference proteome</keyword>
<keyword evidence="1" id="KW-0812">Transmembrane</keyword>
<accession>A0A072VJV5</accession>
<dbReference type="EMBL" id="CM001217">
    <property type="protein sequence ID" value="KEH41856.1"/>
    <property type="molecule type" value="Genomic_DNA"/>
</dbReference>
<reference evidence="1 3" key="2">
    <citation type="journal article" date="2014" name="BMC Genomics">
        <title>An improved genome release (version Mt4.0) for the model legume Medicago truncatula.</title>
        <authorList>
            <person name="Tang H."/>
            <person name="Krishnakumar V."/>
            <person name="Bidwell S."/>
            <person name="Rosen B."/>
            <person name="Chan A."/>
            <person name="Zhou S."/>
            <person name="Gentzbittel L."/>
            <person name="Childs K.L."/>
            <person name="Yandell M."/>
            <person name="Gundlach H."/>
            <person name="Mayer K.F."/>
            <person name="Schwartz D.C."/>
            <person name="Town C.D."/>
        </authorList>
    </citation>
    <scope>GENOME REANNOTATION</scope>
    <source>
        <strain evidence="1">A17</strain>
        <strain evidence="2 3">cv. Jemalong A17</strain>
    </source>
</reference>